<dbReference type="SUPFAM" id="SSF109854">
    <property type="entry name" value="DinB/YfiT-like putative metalloenzymes"/>
    <property type="match status" value="1"/>
</dbReference>
<sequence length="202" mass="22313">MACWHLGDITAIKDNAMTLTDILVPTYTHMLQALSTWLDKAEAQRPEGAEALLVARLAPDMFPLATQIRFACVQAQEGVFRLHGQAFPPSLTTLLDEGRHAAEQPSTLAQARARISETLAELQRTVAEQTPVAEGTHLAHELPQGLVFDFSAEQYVRDWALSQFYFHVMTAYAILRAEGIELGKADYVAHMLPYLRPGAAPT</sequence>
<dbReference type="InterPro" id="IPR018531">
    <property type="entry name" value="DUF1993"/>
</dbReference>
<dbReference type="Pfam" id="PF09351">
    <property type="entry name" value="DUF1993"/>
    <property type="match status" value="1"/>
</dbReference>
<dbReference type="Proteomes" id="UP001268036">
    <property type="component" value="Unassembled WGS sequence"/>
</dbReference>
<evidence type="ECO:0000313" key="1">
    <source>
        <dbReference type="EMBL" id="MDR6236445.1"/>
    </source>
</evidence>
<dbReference type="AlphaFoldDB" id="A0AAJ2F1H4"/>
<dbReference type="PANTHER" id="PTHR36922">
    <property type="entry name" value="BLL2446 PROTEIN"/>
    <property type="match status" value="1"/>
</dbReference>
<dbReference type="PANTHER" id="PTHR36922:SF1">
    <property type="entry name" value="DUF1993 DOMAIN-CONTAINING PROTEIN"/>
    <property type="match status" value="1"/>
</dbReference>
<gene>
    <name evidence="1" type="ORF">QE440_004186</name>
</gene>
<dbReference type="EMBL" id="JAVJAF010000001">
    <property type="protein sequence ID" value="MDR6236445.1"/>
    <property type="molecule type" value="Genomic_DNA"/>
</dbReference>
<dbReference type="Gene3D" id="1.20.120.450">
    <property type="entry name" value="dinb family like domain"/>
    <property type="match status" value="1"/>
</dbReference>
<evidence type="ECO:0008006" key="3">
    <source>
        <dbReference type="Google" id="ProtNLM"/>
    </source>
</evidence>
<protein>
    <recommendedName>
        <fullName evidence="3">DUF1993 domain-containing protein</fullName>
    </recommendedName>
</protein>
<proteinExistence type="predicted"/>
<organism evidence="1 2">
    <name type="scientific">Pseudomonas oryzihabitans</name>
    <dbReference type="NCBI Taxonomy" id="47885"/>
    <lineage>
        <taxon>Bacteria</taxon>
        <taxon>Pseudomonadati</taxon>
        <taxon>Pseudomonadota</taxon>
        <taxon>Gammaproteobacteria</taxon>
        <taxon>Pseudomonadales</taxon>
        <taxon>Pseudomonadaceae</taxon>
        <taxon>Pseudomonas</taxon>
    </lineage>
</organism>
<accession>A0AAJ2F1H4</accession>
<comment type="caution">
    <text evidence="1">The sequence shown here is derived from an EMBL/GenBank/DDBJ whole genome shotgun (WGS) entry which is preliminary data.</text>
</comment>
<reference evidence="1" key="1">
    <citation type="submission" date="2023-08" db="EMBL/GenBank/DDBJ databases">
        <title>Functional and genomic diversity of the sorghum phyllosphere microbiome.</title>
        <authorList>
            <person name="Shade A."/>
        </authorList>
    </citation>
    <scope>NUCLEOTIDE SEQUENCE</scope>
    <source>
        <strain evidence="1">SORGH_AS_0201</strain>
    </source>
</reference>
<evidence type="ECO:0000313" key="2">
    <source>
        <dbReference type="Proteomes" id="UP001268036"/>
    </source>
</evidence>
<name>A0AAJ2F1H4_9PSED</name>
<dbReference type="InterPro" id="IPR034660">
    <property type="entry name" value="DinB/YfiT-like"/>
</dbReference>